<sequence length="133" mass="15598">MEYLIDTQILIWYLEDDRRLSPKILEILSKRENIIWVSQISFFEIAIKKTLGKFETFTVSIEYLLNQVKMDGFQILNLKNTHITSYKDIPLLANHKDPFDRLLLATSLSEKITIISADEKFKNYTSIINLIEA</sequence>
<dbReference type="SUPFAM" id="SSF88723">
    <property type="entry name" value="PIN domain-like"/>
    <property type="match status" value="1"/>
</dbReference>
<dbReference type="Gene3D" id="3.40.50.1010">
    <property type="entry name" value="5'-nuclease"/>
    <property type="match status" value="1"/>
</dbReference>
<organism evidence="2 3">
    <name type="scientific">Arcicella aquatica</name>
    <dbReference type="NCBI Taxonomy" id="217141"/>
    <lineage>
        <taxon>Bacteria</taxon>
        <taxon>Pseudomonadati</taxon>
        <taxon>Bacteroidota</taxon>
        <taxon>Cytophagia</taxon>
        <taxon>Cytophagales</taxon>
        <taxon>Flectobacillaceae</taxon>
        <taxon>Arcicella</taxon>
    </lineage>
</organism>
<comment type="caution">
    <text evidence="2">The sequence shown here is derived from an EMBL/GenBank/DDBJ whole genome shotgun (WGS) entry which is preliminary data.</text>
</comment>
<dbReference type="CDD" id="cd09872">
    <property type="entry name" value="PIN_Sll0205-like"/>
    <property type="match status" value="1"/>
</dbReference>
<reference evidence="2 3" key="1">
    <citation type="submission" date="2023-12" db="EMBL/GenBank/DDBJ databases">
        <title>Novel species of the genus Arcicella isolated from rivers.</title>
        <authorList>
            <person name="Lu H."/>
        </authorList>
    </citation>
    <scope>NUCLEOTIDE SEQUENCE [LARGE SCALE GENOMIC DNA]</scope>
    <source>
        <strain evidence="2 3">LMG 21963</strain>
    </source>
</reference>
<dbReference type="PANTHER" id="PTHR36173:SF2">
    <property type="entry name" value="RIBONUCLEASE VAPC16"/>
    <property type="match status" value="1"/>
</dbReference>
<gene>
    <name evidence="2" type="ORF">VB264_13380</name>
</gene>
<feature type="domain" description="PIN" evidence="1">
    <location>
        <begin position="3"/>
        <end position="124"/>
    </location>
</feature>
<protein>
    <submittedName>
        <fullName evidence="2">Type II toxin-antitoxin system VapC family toxin</fullName>
    </submittedName>
</protein>
<dbReference type="Proteomes" id="UP001304671">
    <property type="component" value="Unassembled WGS sequence"/>
</dbReference>
<dbReference type="PANTHER" id="PTHR36173">
    <property type="entry name" value="RIBONUCLEASE VAPC16-RELATED"/>
    <property type="match status" value="1"/>
</dbReference>
<dbReference type="RefSeq" id="WP_323250112.1">
    <property type="nucleotide sequence ID" value="NZ_JAYFUL010000020.1"/>
</dbReference>
<dbReference type="InterPro" id="IPR002716">
    <property type="entry name" value="PIN_dom"/>
</dbReference>
<evidence type="ECO:0000259" key="1">
    <source>
        <dbReference type="Pfam" id="PF01850"/>
    </source>
</evidence>
<dbReference type="Pfam" id="PF01850">
    <property type="entry name" value="PIN"/>
    <property type="match status" value="1"/>
</dbReference>
<proteinExistence type="predicted"/>
<evidence type="ECO:0000313" key="3">
    <source>
        <dbReference type="Proteomes" id="UP001304671"/>
    </source>
</evidence>
<accession>A0ABU5QNX7</accession>
<dbReference type="InterPro" id="IPR041705">
    <property type="entry name" value="PIN_Sll0205"/>
</dbReference>
<dbReference type="EMBL" id="JAYFUL010000020">
    <property type="protein sequence ID" value="MEA5258782.1"/>
    <property type="molecule type" value="Genomic_DNA"/>
</dbReference>
<evidence type="ECO:0000313" key="2">
    <source>
        <dbReference type="EMBL" id="MEA5258782.1"/>
    </source>
</evidence>
<dbReference type="InterPro" id="IPR029060">
    <property type="entry name" value="PIN-like_dom_sf"/>
</dbReference>
<dbReference type="InterPro" id="IPR052919">
    <property type="entry name" value="TA_system_RNase"/>
</dbReference>
<name>A0ABU5QNX7_9BACT</name>
<keyword evidence="3" id="KW-1185">Reference proteome</keyword>